<dbReference type="AlphaFoldDB" id="A0AB39QX19"/>
<sequence>MVGFLMPRRPVELELTRDAITSVVGRRRHSYAWHSIEKITARRAVARGRDMRF</sequence>
<organism evidence="1">
    <name type="scientific">Streptomyces sp. R39</name>
    <dbReference type="NCBI Taxonomy" id="3238631"/>
    <lineage>
        <taxon>Bacteria</taxon>
        <taxon>Bacillati</taxon>
        <taxon>Actinomycetota</taxon>
        <taxon>Actinomycetes</taxon>
        <taxon>Kitasatosporales</taxon>
        <taxon>Streptomycetaceae</taxon>
        <taxon>Streptomyces</taxon>
    </lineage>
</organism>
<proteinExistence type="predicted"/>
<dbReference type="RefSeq" id="WP_369226069.1">
    <property type="nucleotide sequence ID" value="NZ_CP163441.1"/>
</dbReference>
<protein>
    <submittedName>
        <fullName evidence="1">Uncharacterized protein</fullName>
    </submittedName>
</protein>
<gene>
    <name evidence="1" type="ORF">AB5J52_35070</name>
</gene>
<evidence type="ECO:0000313" key="1">
    <source>
        <dbReference type="EMBL" id="XDQ47072.1"/>
    </source>
</evidence>
<accession>A0AB39QX19</accession>
<reference evidence="1" key="1">
    <citation type="submission" date="2024-07" db="EMBL/GenBank/DDBJ databases">
        <authorList>
            <person name="Yu S.T."/>
        </authorList>
    </citation>
    <scope>NUCLEOTIDE SEQUENCE</scope>
    <source>
        <strain evidence="1">R39</strain>
    </source>
</reference>
<name>A0AB39QX19_9ACTN</name>
<dbReference type="EMBL" id="CP163441">
    <property type="protein sequence ID" value="XDQ47072.1"/>
    <property type="molecule type" value="Genomic_DNA"/>
</dbReference>